<evidence type="ECO:0000256" key="8">
    <source>
        <dbReference type="ARBA" id="ARBA00034617"/>
    </source>
</evidence>
<dbReference type="GO" id="GO:0043138">
    <property type="term" value="F:3'-5' DNA helicase activity"/>
    <property type="evidence" value="ECO:0007669"/>
    <property type="project" value="UniProtKB-EC"/>
</dbReference>
<evidence type="ECO:0000259" key="14">
    <source>
        <dbReference type="PROSITE" id="PS51198"/>
    </source>
</evidence>
<keyword evidence="2 12" id="KW-0547">Nucleotide-binding</keyword>
<evidence type="ECO:0000313" key="17">
    <source>
        <dbReference type="Proteomes" id="UP000648239"/>
    </source>
</evidence>
<dbReference type="InterPro" id="IPR027417">
    <property type="entry name" value="P-loop_NTPase"/>
</dbReference>
<feature type="compositionally biased region" description="Low complexity" evidence="13">
    <location>
        <begin position="653"/>
        <end position="663"/>
    </location>
</feature>
<dbReference type="Pfam" id="PF13361">
    <property type="entry name" value="UvrD_C"/>
    <property type="match status" value="2"/>
</dbReference>
<dbReference type="PROSITE" id="PS51198">
    <property type="entry name" value="UVRD_HELICASE_ATP_BIND"/>
    <property type="match status" value="1"/>
</dbReference>
<feature type="domain" description="UvrD-like helicase ATP-binding" evidence="14">
    <location>
        <begin position="5"/>
        <end position="284"/>
    </location>
</feature>
<evidence type="ECO:0000256" key="13">
    <source>
        <dbReference type="SAM" id="MobiDB-lite"/>
    </source>
</evidence>
<evidence type="ECO:0000256" key="12">
    <source>
        <dbReference type="PROSITE-ProRule" id="PRU00560"/>
    </source>
</evidence>
<evidence type="ECO:0000256" key="3">
    <source>
        <dbReference type="ARBA" id="ARBA00022801"/>
    </source>
</evidence>
<evidence type="ECO:0000256" key="9">
    <source>
        <dbReference type="ARBA" id="ARBA00034808"/>
    </source>
</evidence>
<evidence type="ECO:0000256" key="6">
    <source>
        <dbReference type="ARBA" id="ARBA00023125"/>
    </source>
</evidence>
<dbReference type="Gene3D" id="3.40.50.300">
    <property type="entry name" value="P-loop containing nucleotide triphosphate hydrolases"/>
    <property type="match status" value="2"/>
</dbReference>
<accession>A0A8J6Y182</accession>
<organism evidence="16 17">
    <name type="scientific">Candidatus Polarisedimenticola svalbardensis</name>
    <dbReference type="NCBI Taxonomy" id="2886004"/>
    <lineage>
        <taxon>Bacteria</taxon>
        <taxon>Pseudomonadati</taxon>
        <taxon>Acidobacteriota</taxon>
        <taxon>Candidatus Polarisedimenticolia</taxon>
        <taxon>Candidatus Polarisedimenticolales</taxon>
        <taxon>Candidatus Polarisedimenticolaceae</taxon>
        <taxon>Candidatus Polarisedimenticola</taxon>
    </lineage>
</organism>
<feature type="region of interest" description="Disordered" evidence="13">
    <location>
        <begin position="648"/>
        <end position="688"/>
    </location>
</feature>
<reference evidence="16 17" key="1">
    <citation type="submission" date="2020-08" db="EMBL/GenBank/DDBJ databases">
        <title>Acidobacteriota in marine sediments use diverse sulfur dissimilation pathways.</title>
        <authorList>
            <person name="Wasmund K."/>
        </authorList>
    </citation>
    <scope>NUCLEOTIDE SEQUENCE [LARGE SCALE GENOMIC DNA]</scope>
    <source>
        <strain evidence="16">MAG AM4</strain>
    </source>
</reference>
<evidence type="ECO:0000256" key="5">
    <source>
        <dbReference type="ARBA" id="ARBA00022840"/>
    </source>
</evidence>
<dbReference type="GO" id="GO:0005829">
    <property type="term" value="C:cytosol"/>
    <property type="evidence" value="ECO:0007669"/>
    <property type="project" value="TreeGrafter"/>
</dbReference>
<dbReference type="InterPro" id="IPR000212">
    <property type="entry name" value="DNA_helicase_UvrD/REP"/>
</dbReference>
<dbReference type="CDD" id="cd18807">
    <property type="entry name" value="SF1_C_UvrD"/>
    <property type="match status" value="1"/>
</dbReference>
<keyword evidence="6" id="KW-0238">DNA-binding</keyword>
<name>A0A8J6Y182_9BACT</name>
<dbReference type="GO" id="GO:0016787">
    <property type="term" value="F:hydrolase activity"/>
    <property type="evidence" value="ECO:0007669"/>
    <property type="project" value="UniProtKB-UniRule"/>
</dbReference>
<evidence type="ECO:0000256" key="7">
    <source>
        <dbReference type="ARBA" id="ARBA00023235"/>
    </source>
</evidence>
<dbReference type="InterPro" id="IPR014016">
    <property type="entry name" value="UvrD-like_ATP-bd"/>
</dbReference>
<dbReference type="CDD" id="cd17932">
    <property type="entry name" value="DEXQc_UvrD"/>
    <property type="match status" value="1"/>
</dbReference>
<evidence type="ECO:0000256" key="11">
    <source>
        <dbReference type="ARBA" id="ARBA00048988"/>
    </source>
</evidence>
<dbReference type="GO" id="GO:0005524">
    <property type="term" value="F:ATP binding"/>
    <property type="evidence" value="ECO:0007669"/>
    <property type="project" value="UniProtKB-UniRule"/>
</dbReference>
<feature type="binding site" evidence="12">
    <location>
        <begin position="26"/>
        <end position="33"/>
    </location>
    <ligand>
        <name>ATP</name>
        <dbReference type="ChEBI" id="CHEBI:30616"/>
    </ligand>
</feature>
<comment type="caution">
    <text evidence="16">The sequence shown here is derived from an EMBL/GenBank/DDBJ whole genome shotgun (WGS) entry which is preliminary data.</text>
</comment>
<evidence type="ECO:0000256" key="4">
    <source>
        <dbReference type="ARBA" id="ARBA00022806"/>
    </source>
</evidence>
<feature type="domain" description="UvrD-like helicase C-terminal" evidence="15">
    <location>
        <begin position="285"/>
        <end position="557"/>
    </location>
</feature>
<gene>
    <name evidence="16" type="ORF">IFK94_10280</name>
</gene>
<dbReference type="PROSITE" id="PS51217">
    <property type="entry name" value="UVRD_HELICASE_CTER"/>
    <property type="match status" value="1"/>
</dbReference>
<dbReference type="GO" id="GO:0000725">
    <property type="term" value="P:recombinational repair"/>
    <property type="evidence" value="ECO:0007669"/>
    <property type="project" value="TreeGrafter"/>
</dbReference>
<dbReference type="PANTHER" id="PTHR11070">
    <property type="entry name" value="UVRD / RECB / PCRA DNA HELICASE FAMILY MEMBER"/>
    <property type="match status" value="1"/>
</dbReference>
<dbReference type="InterPro" id="IPR014017">
    <property type="entry name" value="DNA_helicase_UvrD-like_C"/>
</dbReference>
<keyword evidence="7" id="KW-0413">Isomerase</keyword>
<comment type="similarity">
    <text evidence="1">Belongs to the helicase family. UvrD subfamily.</text>
</comment>
<dbReference type="EMBL" id="JACXWD010000033">
    <property type="protein sequence ID" value="MBD3868498.1"/>
    <property type="molecule type" value="Genomic_DNA"/>
</dbReference>
<keyword evidence="3 12" id="KW-0378">Hydrolase</keyword>
<dbReference type="GO" id="GO:0033202">
    <property type="term" value="C:DNA helicase complex"/>
    <property type="evidence" value="ECO:0007669"/>
    <property type="project" value="TreeGrafter"/>
</dbReference>
<proteinExistence type="inferred from homology"/>
<dbReference type="FunFam" id="1.10.486.10:FF:000003">
    <property type="entry name" value="ATP-dependent DNA helicase"/>
    <property type="match status" value="1"/>
</dbReference>
<evidence type="ECO:0000256" key="2">
    <source>
        <dbReference type="ARBA" id="ARBA00022741"/>
    </source>
</evidence>
<keyword evidence="4 12" id="KW-0347">Helicase</keyword>
<evidence type="ECO:0000313" key="16">
    <source>
        <dbReference type="EMBL" id="MBD3868498.1"/>
    </source>
</evidence>
<keyword evidence="5 12" id="KW-0067">ATP-binding</keyword>
<dbReference type="AlphaFoldDB" id="A0A8J6Y182"/>
<dbReference type="EC" id="5.6.2.4" evidence="9"/>
<dbReference type="SUPFAM" id="SSF52540">
    <property type="entry name" value="P-loop containing nucleoside triphosphate hydrolases"/>
    <property type="match status" value="1"/>
</dbReference>
<comment type="catalytic activity">
    <reaction evidence="11">
        <text>ATP + H2O = ADP + phosphate + H(+)</text>
        <dbReference type="Rhea" id="RHEA:13065"/>
        <dbReference type="ChEBI" id="CHEBI:15377"/>
        <dbReference type="ChEBI" id="CHEBI:15378"/>
        <dbReference type="ChEBI" id="CHEBI:30616"/>
        <dbReference type="ChEBI" id="CHEBI:43474"/>
        <dbReference type="ChEBI" id="CHEBI:456216"/>
        <dbReference type="EC" id="5.6.2.4"/>
    </reaction>
</comment>
<dbReference type="PANTHER" id="PTHR11070:SF2">
    <property type="entry name" value="ATP-DEPENDENT DNA HELICASE SRS2"/>
    <property type="match status" value="1"/>
</dbReference>
<dbReference type="InterPro" id="IPR013986">
    <property type="entry name" value="DExx_box_DNA_helicase_dom_sf"/>
</dbReference>
<dbReference type="Gene3D" id="1.10.10.160">
    <property type="match status" value="1"/>
</dbReference>
<evidence type="ECO:0000259" key="15">
    <source>
        <dbReference type="PROSITE" id="PS51217"/>
    </source>
</evidence>
<protein>
    <recommendedName>
        <fullName evidence="9">DNA 3'-5' helicase</fullName>
        <ecNumber evidence="9">5.6.2.4</ecNumber>
    </recommendedName>
    <alternativeName>
        <fullName evidence="10">DNA 3'-5' helicase II</fullName>
    </alternativeName>
</protein>
<dbReference type="Pfam" id="PF21196">
    <property type="entry name" value="PcrA_UvrD_tudor"/>
    <property type="match status" value="1"/>
</dbReference>
<dbReference type="Proteomes" id="UP000648239">
    <property type="component" value="Unassembled WGS sequence"/>
</dbReference>
<dbReference type="Gene3D" id="1.10.486.10">
    <property type="entry name" value="PCRA, domain 4"/>
    <property type="match status" value="1"/>
</dbReference>
<sequence>MIGLDHLNPAQQEAVTHQEGPLLVLAGAGSGKTGVITHRIAWLVSDLGVPPWNITAVTFTNKAAAEMRERVEKMMGGDLGGARIGTFHSMCLRILRQDGERIGLKSGFNIYDATDQVSLVRKLLKDEELDEGSAGARAIRAKISRAKNRMESPESLERRAYSPDMKLAARIYRDYDRALRKANAVDFDDILLRTLELFREHPEVLERYAGNCHHLLVDEYQDTNRPQYLLVRALSSIHGNLFVVGDEDQSIYRFRGAEIRNILDFEQDHPGAKLIRLEQNYRSTGTILAAAGAVIENNVNRKGKKLWTENAQGERLTLFEAPDDRAEAVWAVGAVRQMADSCAYEEIAILYRTNAQSRQLEEIFRRDRIPYQVVGSTQFYERKEIKDLLGYLKLAANPADDVSFRRVVNTPPRGVGNTTLSLVEDIARSLNVPMLEAAREALQHGYLKSRAATAVRGFLDLADWMIANGPELPVAELMDGVVHRAGFEAYMEKAHPGQGIERMENLRSLVSAAAEYADEEDDPTLIGFLDRSALVSDADDVGSRPGVSLMTIHCAKGLEFDTVFMVGLEENIFPHSRSVGMDEDVEEERRLCYVAMTRARKRLLLSRAGLRRFQGTFLPNGPSRFLEEIPEELILKVSPAIQEFRARDRFERSSGSSAASPSARKYPPSGPAPGGSTSPDPVDDDYRTGAAVMHPKFGRGKIIAREGAGKTLKLTIRFDGHGQKKILPSYTSLKVRA</sequence>
<comment type="catalytic activity">
    <reaction evidence="8">
        <text>Couples ATP hydrolysis with the unwinding of duplex DNA by translocating in the 3'-5' direction.</text>
        <dbReference type="EC" id="5.6.2.4"/>
    </reaction>
</comment>
<dbReference type="GO" id="GO:0003677">
    <property type="term" value="F:DNA binding"/>
    <property type="evidence" value="ECO:0007669"/>
    <property type="project" value="UniProtKB-KW"/>
</dbReference>
<evidence type="ECO:0000256" key="10">
    <source>
        <dbReference type="ARBA" id="ARBA00034923"/>
    </source>
</evidence>
<dbReference type="Pfam" id="PF00580">
    <property type="entry name" value="UvrD-helicase"/>
    <property type="match status" value="1"/>
</dbReference>
<evidence type="ECO:0000256" key="1">
    <source>
        <dbReference type="ARBA" id="ARBA00009922"/>
    </source>
</evidence>